<dbReference type="RefSeq" id="WP_309937796.1">
    <property type="nucleotide sequence ID" value="NZ_AP025305.1"/>
</dbReference>
<evidence type="ECO:0008006" key="3">
    <source>
        <dbReference type="Google" id="ProtNLM"/>
    </source>
</evidence>
<sequence length="277" mass="32512">MPSSESFLNILQKYIPKASLEYCVQLWEKQPFNFKVAKDRVTKLGDYRFDPRYKTHSISVNGSQNIYAFLITYIHEYAHLITKVKYNYIASPHGKEWKSAFSQLMQPLLTTSVFPEEILIPLTFHMKNPKASSTSDVNLMKALKSFDQASTSLKETLFLEEILDGETFAYRNDIYLKQHKRRTRYLCTRLNDNAKLLFSPLAEVHKHNGKTPESLKELIIEKKQRRQKLINIPDGMLFKLGEKTYEKNKLRRTRVLCTEQRSQVQYLIHKDALVEKI</sequence>
<dbReference type="EMBL" id="JAVDQD010000001">
    <property type="protein sequence ID" value="MDR6238316.1"/>
    <property type="molecule type" value="Genomic_DNA"/>
</dbReference>
<organism evidence="1 2">
    <name type="scientific">Aureibacter tunicatorum</name>
    <dbReference type="NCBI Taxonomy" id="866807"/>
    <lineage>
        <taxon>Bacteria</taxon>
        <taxon>Pseudomonadati</taxon>
        <taxon>Bacteroidota</taxon>
        <taxon>Cytophagia</taxon>
        <taxon>Cytophagales</taxon>
        <taxon>Persicobacteraceae</taxon>
        <taxon>Aureibacter</taxon>
    </lineage>
</organism>
<gene>
    <name evidence="1" type="ORF">HNQ88_001292</name>
</gene>
<keyword evidence="2" id="KW-1185">Reference proteome</keyword>
<name>A0AAE4BR57_9BACT</name>
<proteinExistence type="predicted"/>
<evidence type="ECO:0000313" key="1">
    <source>
        <dbReference type="EMBL" id="MDR6238316.1"/>
    </source>
</evidence>
<protein>
    <recommendedName>
        <fullName evidence="3">SprT-like family protein</fullName>
    </recommendedName>
</protein>
<comment type="caution">
    <text evidence="1">The sequence shown here is derived from an EMBL/GenBank/DDBJ whole genome shotgun (WGS) entry which is preliminary data.</text>
</comment>
<evidence type="ECO:0000313" key="2">
    <source>
        <dbReference type="Proteomes" id="UP001185092"/>
    </source>
</evidence>
<dbReference type="Proteomes" id="UP001185092">
    <property type="component" value="Unassembled WGS sequence"/>
</dbReference>
<dbReference type="AlphaFoldDB" id="A0AAE4BR57"/>
<reference evidence="1" key="1">
    <citation type="submission" date="2023-07" db="EMBL/GenBank/DDBJ databases">
        <title>Genomic Encyclopedia of Type Strains, Phase IV (KMG-IV): sequencing the most valuable type-strain genomes for metagenomic binning, comparative biology and taxonomic classification.</title>
        <authorList>
            <person name="Goeker M."/>
        </authorList>
    </citation>
    <scope>NUCLEOTIDE SEQUENCE</scope>
    <source>
        <strain evidence="1">DSM 26174</strain>
    </source>
</reference>
<accession>A0AAE4BR57</accession>